<feature type="compositionally biased region" description="Basic and acidic residues" evidence="1">
    <location>
        <begin position="45"/>
        <end position="56"/>
    </location>
</feature>
<reference evidence="2" key="1">
    <citation type="submission" date="2020-03" db="EMBL/GenBank/DDBJ databases">
        <title>The deep terrestrial virosphere.</title>
        <authorList>
            <person name="Holmfeldt K."/>
            <person name="Nilsson E."/>
            <person name="Simone D."/>
            <person name="Lopez-Fernandez M."/>
            <person name="Wu X."/>
            <person name="de Brujin I."/>
            <person name="Lundin D."/>
            <person name="Andersson A."/>
            <person name="Bertilsson S."/>
            <person name="Dopson M."/>
        </authorList>
    </citation>
    <scope>NUCLEOTIDE SEQUENCE</scope>
    <source>
        <strain evidence="3">MM415A01699</strain>
        <strain evidence="4">MM415B02188</strain>
        <strain evidence="2">TM448A03325</strain>
    </source>
</reference>
<evidence type="ECO:0000313" key="4">
    <source>
        <dbReference type="EMBL" id="QJA85680.1"/>
    </source>
</evidence>
<feature type="region of interest" description="Disordered" evidence="1">
    <location>
        <begin position="37"/>
        <end position="56"/>
    </location>
</feature>
<sequence>MAKSLKDRQIAVLTAENKRQTEKIRLLRRALGNCNPDHNLLMPEEALRGGEEDNDK</sequence>
<dbReference type="EMBL" id="MT144404">
    <property type="protein sequence ID" value="QJA53225.1"/>
    <property type="molecule type" value="Genomic_DNA"/>
</dbReference>
<evidence type="ECO:0000313" key="3">
    <source>
        <dbReference type="EMBL" id="QJA75823.1"/>
    </source>
</evidence>
<evidence type="ECO:0000313" key="2">
    <source>
        <dbReference type="EMBL" id="QJA53225.1"/>
    </source>
</evidence>
<gene>
    <name evidence="3" type="ORF">MM415A01699_0013</name>
    <name evidence="4" type="ORF">MM415B02188_0003</name>
    <name evidence="2" type="ORF">TM448A03325_0010</name>
</gene>
<dbReference type="AlphaFoldDB" id="A0A6H2A138"/>
<name>A0A6H2A138_9ZZZZ</name>
<organism evidence="2">
    <name type="scientific">viral metagenome</name>
    <dbReference type="NCBI Taxonomy" id="1070528"/>
    <lineage>
        <taxon>unclassified sequences</taxon>
        <taxon>metagenomes</taxon>
        <taxon>organismal metagenomes</taxon>
    </lineage>
</organism>
<dbReference type="EMBL" id="MT142589">
    <property type="protein sequence ID" value="QJA85680.1"/>
    <property type="molecule type" value="Genomic_DNA"/>
</dbReference>
<dbReference type="EMBL" id="MT142187">
    <property type="protein sequence ID" value="QJA75823.1"/>
    <property type="molecule type" value="Genomic_DNA"/>
</dbReference>
<protein>
    <submittedName>
        <fullName evidence="2">Uncharacterized protein</fullName>
    </submittedName>
</protein>
<proteinExistence type="predicted"/>
<accession>A0A6H2A138</accession>
<evidence type="ECO:0000256" key="1">
    <source>
        <dbReference type="SAM" id="MobiDB-lite"/>
    </source>
</evidence>